<keyword evidence="1" id="KW-1133">Transmembrane helix</keyword>
<reference evidence="2 3" key="1">
    <citation type="submission" date="2016-03" db="EMBL/GenBank/DDBJ databases">
        <title>Niastella vici sp. nov., isolated from farmland soil.</title>
        <authorList>
            <person name="Chen L."/>
            <person name="Wang D."/>
            <person name="Yang S."/>
            <person name="Wang G."/>
        </authorList>
    </citation>
    <scope>NUCLEOTIDE SEQUENCE [LARGE SCALE GENOMIC DNA]</scope>
    <source>
        <strain evidence="2 3">DJ57</strain>
    </source>
</reference>
<keyword evidence="1" id="KW-0472">Membrane</keyword>
<sequence>MQEVSIIIETKFSVGKSCGVVGRIRNTLRKEGDDGAEEGAIQIKVGAGCDNRRPKWVVRSKKQVYVIWSWVFGFMQWIAIAS</sequence>
<organism evidence="2 3">
    <name type="scientific">Niastella vici</name>
    <dbReference type="NCBI Taxonomy" id="1703345"/>
    <lineage>
        <taxon>Bacteria</taxon>
        <taxon>Pseudomonadati</taxon>
        <taxon>Bacteroidota</taxon>
        <taxon>Chitinophagia</taxon>
        <taxon>Chitinophagales</taxon>
        <taxon>Chitinophagaceae</taxon>
        <taxon>Niastella</taxon>
    </lineage>
</organism>
<keyword evidence="3" id="KW-1185">Reference proteome</keyword>
<comment type="caution">
    <text evidence="2">The sequence shown here is derived from an EMBL/GenBank/DDBJ whole genome shotgun (WGS) entry which is preliminary data.</text>
</comment>
<protein>
    <submittedName>
        <fullName evidence="2">Uncharacterized protein</fullName>
    </submittedName>
</protein>
<evidence type="ECO:0000256" key="1">
    <source>
        <dbReference type="SAM" id="Phobius"/>
    </source>
</evidence>
<dbReference type="AlphaFoldDB" id="A0A1V9G9N0"/>
<dbReference type="Proteomes" id="UP000192796">
    <property type="component" value="Unassembled WGS sequence"/>
</dbReference>
<name>A0A1V9G9N0_9BACT</name>
<dbReference type="STRING" id="1703345.A3860_02055"/>
<keyword evidence="1" id="KW-0812">Transmembrane</keyword>
<evidence type="ECO:0000313" key="3">
    <source>
        <dbReference type="Proteomes" id="UP000192796"/>
    </source>
</evidence>
<proteinExistence type="predicted"/>
<feature type="transmembrane region" description="Helical" evidence="1">
    <location>
        <begin position="63"/>
        <end position="80"/>
    </location>
</feature>
<gene>
    <name evidence="2" type="ORF">A3860_02055</name>
</gene>
<dbReference type="EMBL" id="LVYD01000001">
    <property type="protein sequence ID" value="OQP67166.1"/>
    <property type="molecule type" value="Genomic_DNA"/>
</dbReference>
<evidence type="ECO:0000313" key="2">
    <source>
        <dbReference type="EMBL" id="OQP67166.1"/>
    </source>
</evidence>
<accession>A0A1V9G9N0</accession>